<comment type="caution">
    <text evidence="3">The sequence shown here is derived from an EMBL/GenBank/DDBJ whole genome shotgun (WGS) entry which is preliminary data.</text>
</comment>
<evidence type="ECO:0008006" key="5">
    <source>
        <dbReference type="Google" id="ProtNLM"/>
    </source>
</evidence>
<dbReference type="Proteomes" id="UP000615026">
    <property type="component" value="Unassembled WGS sequence"/>
</dbReference>
<organism evidence="3 4">
    <name type="scientific">Leptolyngbya cf. ectocarpi LEGE 11479</name>
    <dbReference type="NCBI Taxonomy" id="1828722"/>
    <lineage>
        <taxon>Bacteria</taxon>
        <taxon>Bacillati</taxon>
        <taxon>Cyanobacteriota</taxon>
        <taxon>Cyanophyceae</taxon>
        <taxon>Leptolyngbyales</taxon>
        <taxon>Leptolyngbyaceae</taxon>
        <taxon>Leptolyngbya group</taxon>
        <taxon>Leptolyngbya</taxon>
    </lineage>
</organism>
<keyword evidence="4" id="KW-1185">Reference proteome</keyword>
<protein>
    <recommendedName>
        <fullName evidence="5">PEP-CTERM sorting domain-containing protein</fullName>
    </recommendedName>
</protein>
<dbReference type="AlphaFoldDB" id="A0A928ZUA1"/>
<name>A0A928ZUA1_LEPEC</name>
<evidence type="ECO:0000256" key="2">
    <source>
        <dbReference type="SAM" id="SignalP"/>
    </source>
</evidence>
<evidence type="ECO:0000313" key="3">
    <source>
        <dbReference type="EMBL" id="MBE9067545.1"/>
    </source>
</evidence>
<gene>
    <name evidence="3" type="ORF">IQ260_12835</name>
</gene>
<keyword evidence="2" id="KW-0732">Signal</keyword>
<accession>A0A928ZUA1</accession>
<dbReference type="RefSeq" id="WP_193993508.1">
    <property type="nucleotide sequence ID" value="NZ_JADEXP010000102.1"/>
</dbReference>
<sequence>MNLNLKLLTKHHLLLSIFAPLGLTLATVNPAEAFVYSFDSTSQSSNSPATGASASIEFNFNDLSADQIQIDLSITNTTGQLDSGLFGAGATSSKLTGIAFDLFDGLNIVSRSTNGKLDTWLNDVDFNPFSNSVGDFTIALADNNNFTGGNANGAVATGETSTASFVITGFEANTSSTELQEQFRQAFENQQLDIAARFQQVNAGGGSDKLLGGSVSGGILPPEPPSEEPAQVPEPGLMLGMGVSVGLLALGQQRSGKTGRQRPA</sequence>
<proteinExistence type="predicted"/>
<evidence type="ECO:0000256" key="1">
    <source>
        <dbReference type="SAM" id="MobiDB-lite"/>
    </source>
</evidence>
<feature type="chain" id="PRO_5036998335" description="PEP-CTERM sorting domain-containing protein" evidence="2">
    <location>
        <begin position="34"/>
        <end position="264"/>
    </location>
</feature>
<dbReference type="EMBL" id="JADEXP010000102">
    <property type="protein sequence ID" value="MBE9067545.1"/>
    <property type="molecule type" value="Genomic_DNA"/>
</dbReference>
<feature type="region of interest" description="Disordered" evidence="1">
    <location>
        <begin position="212"/>
        <end position="237"/>
    </location>
</feature>
<evidence type="ECO:0000313" key="4">
    <source>
        <dbReference type="Proteomes" id="UP000615026"/>
    </source>
</evidence>
<feature type="signal peptide" evidence="2">
    <location>
        <begin position="1"/>
        <end position="33"/>
    </location>
</feature>
<reference evidence="3" key="1">
    <citation type="submission" date="2020-10" db="EMBL/GenBank/DDBJ databases">
        <authorList>
            <person name="Castelo-Branco R."/>
            <person name="Eusebio N."/>
            <person name="Adriana R."/>
            <person name="Vieira A."/>
            <person name="Brugerolle De Fraissinette N."/>
            <person name="Rezende De Castro R."/>
            <person name="Schneider M.P."/>
            <person name="Vasconcelos V."/>
            <person name="Leao P.N."/>
        </authorList>
    </citation>
    <scope>NUCLEOTIDE SEQUENCE</scope>
    <source>
        <strain evidence="3">LEGE 11479</strain>
    </source>
</reference>